<comment type="caution">
    <text evidence="1">The sequence shown here is derived from an EMBL/GenBank/DDBJ whole genome shotgun (WGS) entry which is preliminary data.</text>
</comment>
<dbReference type="Proteomes" id="UP000230779">
    <property type="component" value="Unassembled WGS sequence"/>
</dbReference>
<dbReference type="Gene3D" id="3.40.1050.10">
    <property type="entry name" value="Carbonic anhydrase"/>
    <property type="match status" value="1"/>
</dbReference>
<dbReference type="InterPro" id="IPR046871">
    <property type="entry name" value="Pro_CA_2"/>
</dbReference>
<dbReference type="GO" id="GO:0004089">
    <property type="term" value="F:carbonate dehydratase activity"/>
    <property type="evidence" value="ECO:0007669"/>
    <property type="project" value="InterPro"/>
</dbReference>
<reference evidence="1 2" key="1">
    <citation type="submission" date="2017-09" db="EMBL/GenBank/DDBJ databases">
        <title>Depth-based differentiation of microbial function through sediment-hosted aquifers and enrichment of novel symbionts in the deep terrestrial subsurface.</title>
        <authorList>
            <person name="Probst A.J."/>
            <person name="Ladd B."/>
            <person name="Jarett J.K."/>
            <person name="Geller-Mcgrath D.E."/>
            <person name="Sieber C.M."/>
            <person name="Emerson J.B."/>
            <person name="Anantharaman K."/>
            <person name="Thomas B.C."/>
            <person name="Malmstrom R."/>
            <person name="Stieglmeier M."/>
            <person name="Klingl A."/>
            <person name="Woyke T."/>
            <person name="Ryan C.M."/>
            <person name="Banfield J.F."/>
        </authorList>
    </citation>
    <scope>NUCLEOTIDE SEQUENCE [LARGE SCALE GENOMIC DNA]</scope>
    <source>
        <strain evidence="1">CG_4_10_14_0_8_um_filter_42_10</strain>
    </source>
</reference>
<gene>
    <name evidence="1" type="ORF">COY66_02125</name>
</gene>
<dbReference type="AlphaFoldDB" id="A0A2M7RK87"/>
<organism evidence="1 2">
    <name type="scientific">Candidatus Kerfeldbacteria bacterium CG_4_10_14_0_8_um_filter_42_10</name>
    <dbReference type="NCBI Taxonomy" id="2014248"/>
    <lineage>
        <taxon>Bacteria</taxon>
        <taxon>Candidatus Kerfeldiibacteriota</taxon>
    </lineage>
</organism>
<evidence type="ECO:0008006" key="3">
    <source>
        <dbReference type="Google" id="ProtNLM"/>
    </source>
</evidence>
<dbReference type="EMBL" id="PFMD01000024">
    <property type="protein sequence ID" value="PIY96947.1"/>
    <property type="molecule type" value="Genomic_DNA"/>
</dbReference>
<protein>
    <recommendedName>
        <fullName evidence="3">Carbonic anhydrase</fullName>
    </recommendedName>
</protein>
<proteinExistence type="predicted"/>
<dbReference type="InterPro" id="IPR036874">
    <property type="entry name" value="Carbonic_anhydrase_sf"/>
</dbReference>
<evidence type="ECO:0000313" key="2">
    <source>
        <dbReference type="Proteomes" id="UP000230779"/>
    </source>
</evidence>
<sequence length="140" mass="16347">MSHRAKALIITCMDFRFQDAIHDFSRELRIEGSYDLLTVPGVAKNLSRPDDQNTKNYLLDSIEKSFRLHEIARVIIINHQNCGGYEEFDNEASEKVQHYADLKKAAKIIQDIFPDLKIKLYFANLKEKGNEREIEFEEVK</sequence>
<accession>A0A2M7RK87</accession>
<evidence type="ECO:0000313" key="1">
    <source>
        <dbReference type="EMBL" id="PIY96947.1"/>
    </source>
</evidence>
<dbReference type="Pfam" id="PF20393">
    <property type="entry name" value="Pro_CA_2"/>
    <property type="match status" value="1"/>
</dbReference>
<dbReference type="SUPFAM" id="SSF53056">
    <property type="entry name" value="beta-carbonic anhydrase, cab"/>
    <property type="match status" value="1"/>
</dbReference>
<name>A0A2M7RK87_9BACT</name>
<dbReference type="GO" id="GO:0008270">
    <property type="term" value="F:zinc ion binding"/>
    <property type="evidence" value="ECO:0007669"/>
    <property type="project" value="InterPro"/>
</dbReference>